<sequence>MAAPVAGFGRSRRSSGCEERWGEGLGDGWRQEASSGWRVGSRPAGGHARRRGGQWSLSKGAGGVEEGPCRPAAEPYRHRAGWGNGQVAEEYNKNSPANEIRSVSQCKGHWSKTTPLVSLFHACYIKTKNVYASGQSKEGLMEKTLKEEAKWRNLYMEEDLGGKRHKLDASGAYTSSSAADSEGTDRVREPRPQGTKAAKEARKLKGKVKAKAKDISDFVPFHISEESSELLREGHGCKAAALEKWAEATTAKAGADKEMAEVEKEMAKARKERTKVDIFNTYMELLKVDTSGFNDAQMQRHEKMVENLCNKLD</sequence>
<dbReference type="PANTHER" id="PTHR45023">
    <property type="match status" value="1"/>
</dbReference>
<reference evidence="3" key="3">
    <citation type="submission" date="2018-08" db="UniProtKB">
        <authorList>
            <consortium name="EnsemblPlants"/>
        </authorList>
    </citation>
    <scope>IDENTIFICATION</scope>
    <source>
        <strain evidence="3">cv. Bd21</strain>
    </source>
</reference>
<evidence type="ECO:0000313" key="3">
    <source>
        <dbReference type="EnsemblPlants" id="PNT75184"/>
    </source>
</evidence>
<reference evidence="2" key="2">
    <citation type="submission" date="2017-06" db="EMBL/GenBank/DDBJ databases">
        <title>WGS assembly of Brachypodium distachyon.</title>
        <authorList>
            <consortium name="The International Brachypodium Initiative"/>
            <person name="Lucas S."/>
            <person name="Harmon-Smith M."/>
            <person name="Lail K."/>
            <person name="Tice H."/>
            <person name="Grimwood J."/>
            <person name="Bruce D."/>
            <person name="Barry K."/>
            <person name="Shu S."/>
            <person name="Lindquist E."/>
            <person name="Wang M."/>
            <person name="Pitluck S."/>
            <person name="Vogel J.P."/>
            <person name="Garvin D.F."/>
            <person name="Mockler T.C."/>
            <person name="Schmutz J."/>
            <person name="Rokhsar D."/>
            <person name="Bevan M.W."/>
        </authorList>
    </citation>
    <scope>NUCLEOTIDE SEQUENCE</scope>
    <source>
        <strain evidence="2">Bd21</strain>
    </source>
</reference>
<dbReference type="EMBL" id="CM000880">
    <property type="protein sequence ID" value="PNT75184.1"/>
    <property type="molecule type" value="Genomic_DNA"/>
</dbReference>
<dbReference type="InParanoid" id="A0A2K2DLN6"/>
<dbReference type="Proteomes" id="UP000008810">
    <property type="component" value="Chromosome 1"/>
</dbReference>
<reference evidence="2 3" key="1">
    <citation type="journal article" date="2010" name="Nature">
        <title>Genome sequencing and analysis of the model grass Brachypodium distachyon.</title>
        <authorList>
            <consortium name="International Brachypodium Initiative"/>
        </authorList>
    </citation>
    <scope>NUCLEOTIDE SEQUENCE [LARGE SCALE GENOMIC DNA]</scope>
    <source>
        <strain evidence="2 3">Bd21</strain>
    </source>
</reference>
<evidence type="ECO:0000313" key="2">
    <source>
        <dbReference type="EMBL" id="PNT75184.1"/>
    </source>
</evidence>
<dbReference type="Gramene" id="PNT75184">
    <property type="protein sequence ID" value="PNT75184"/>
    <property type="gene ID" value="BRADI_1g28447v3"/>
</dbReference>
<dbReference type="STRING" id="15368.A0A2K2DLN6"/>
<feature type="compositionally biased region" description="Basic and acidic residues" evidence="1">
    <location>
        <begin position="183"/>
        <end position="203"/>
    </location>
</feature>
<organism evidence="2">
    <name type="scientific">Brachypodium distachyon</name>
    <name type="common">Purple false brome</name>
    <name type="synonym">Trachynia distachya</name>
    <dbReference type="NCBI Taxonomy" id="15368"/>
    <lineage>
        <taxon>Eukaryota</taxon>
        <taxon>Viridiplantae</taxon>
        <taxon>Streptophyta</taxon>
        <taxon>Embryophyta</taxon>
        <taxon>Tracheophyta</taxon>
        <taxon>Spermatophyta</taxon>
        <taxon>Magnoliopsida</taxon>
        <taxon>Liliopsida</taxon>
        <taxon>Poales</taxon>
        <taxon>Poaceae</taxon>
        <taxon>BOP clade</taxon>
        <taxon>Pooideae</taxon>
        <taxon>Stipodae</taxon>
        <taxon>Brachypodieae</taxon>
        <taxon>Brachypodium</taxon>
    </lineage>
</organism>
<evidence type="ECO:0000313" key="4">
    <source>
        <dbReference type="Proteomes" id="UP000008810"/>
    </source>
</evidence>
<accession>A0A2K2DLN6</accession>
<feature type="region of interest" description="Disordered" evidence="1">
    <location>
        <begin position="1"/>
        <end position="72"/>
    </location>
</feature>
<name>A0A2K2DLN6_BRADI</name>
<dbReference type="PANTHER" id="PTHR45023:SF4">
    <property type="entry name" value="GLYCINE-RICH PROTEIN-RELATED"/>
    <property type="match status" value="1"/>
</dbReference>
<proteinExistence type="predicted"/>
<gene>
    <name evidence="2" type="ORF">BRADI_1g28447v3</name>
</gene>
<dbReference type="OrthoDB" id="693051at2759"/>
<evidence type="ECO:0000256" key="1">
    <source>
        <dbReference type="SAM" id="MobiDB-lite"/>
    </source>
</evidence>
<dbReference type="AlphaFoldDB" id="A0A2K2DLN6"/>
<evidence type="ECO:0008006" key="5">
    <source>
        <dbReference type="Google" id="ProtNLM"/>
    </source>
</evidence>
<keyword evidence="4" id="KW-1185">Reference proteome</keyword>
<protein>
    <recommendedName>
        <fullName evidence="5">No apical meristem-associated C-terminal domain-containing protein</fullName>
    </recommendedName>
</protein>
<feature type="region of interest" description="Disordered" evidence="1">
    <location>
        <begin position="166"/>
        <end position="203"/>
    </location>
</feature>
<dbReference type="EnsemblPlants" id="PNT75184">
    <property type="protein sequence ID" value="PNT75184"/>
    <property type="gene ID" value="BRADI_1g28447v3"/>
</dbReference>